<feature type="compositionally biased region" description="Low complexity" evidence="11">
    <location>
        <begin position="178"/>
        <end position="218"/>
    </location>
</feature>
<evidence type="ECO:0000256" key="11">
    <source>
        <dbReference type="SAM" id="MobiDB-lite"/>
    </source>
</evidence>
<dbReference type="FunFam" id="3.40.250.10:FF:000021">
    <property type="entry name" value="M-phase inducer phosphatase cdc-25.2"/>
    <property type="match status" value="1"/>
</dbReference>
<dbReference type="SMART" id="SM00450">
    <property type="entry name" value="RHOD"/>
    <property type="match status" value="1"/>
</dbReference>
<evidence type="ECO:0000256" key="9">
    <source>
        <dbReference type="ARBA" id="ARBA00067190"/>
    </source>
</evidence>
<feature type="compositionally biased region" description="Basic and acidic residues" evidence="11">
    <location>
        <begin position="297"/>
        <end position="316"/>
    </location>
</feature>
<dbReference type="GO" id="GO:0005737">
    <property type="term" value="C:cytoplasm"/>
    <property type="evidence" value="ECO:0007669"/>
    <property type="project" value="TreeGrafter"/>
</dbReference>
<dbReference type="InterPro" id="IPR036873">
    <property type="entry name" value="Rhodanese-like_dom_sf"/>
</dbReference>
<feature type="compositionally biased region" description="Low complexity" evidence="11">
    <location>
        <begin position="140"/>
        <end position="163"/>
    </location>
</feature>
<evidence type="ECO:0000256" key="7">
    <source>
        <dbReference type="ARBA" id="ARBA00023306"/>
    </source>
</evidence>
<feature type="region of interest" description="Disordered" evidence="11">
    <location>
        <begin position="237"/>
        <end position="324"/>
    </location>
</feature>
<keyword evidence="15" id="KW-1185">Reference proteome</keyword>
<dbReference type="InterPro" id="IPR000751">
    <property type="entry name" value="MPI_Phosphatase"/>
</dbReference>
<dbReference type="Gene3D" id="3.40.250.10">
    <property type="entry name" value="Rhodanese-like domain"/>
    <property type="match status" value="1"/>
</dbReference>
<evidence type="ECO:0000256" key="4">
    <source>
        <dbReference type="ARBA" id="ARBA00022776"/>
    </source>
</evidence>
<comment type="similarity">
    <text evidence="1 10">Belongs to the MPI phosphatase family.</text>
</comment>
<reference evidence="13" key="1">
    <citation type="journal article" date="2014" name="Genome Announc.">
        <title>Genome sequence of the yeast Cyberlindnera fabianii (Hansenula fabianii).</title>
        <authorList>
            <person name="Freel K.C."/>
            <person name="Sarilar V."/>
            <person name="Neuveglise C."/>
            <person name="Devillers H."/>
            <person name="Friedrich A."/>
            <person name="Schacherer J."/>
        </authorList>
    </citation>
    <scope>NUCLEOTIDE SEQUENCE</scope>
    <source>
        <strain evidence="13">YJS4271</strain>
    </source>
</reference>
<dbReference type="PANTHER" id="PTHR10828:SF17">
    <property type="entry name" value="PROTEIN-TYROSINE-PHOSPHATASE"/>
    <property type="match status" value="1"/>
</dbReference>
<keyword evidence="3 10" id="KW-0132">Cell division</keyword>
<proteinExistence type="inferred from homology"/>
<accession>A0A061ATZ5</accession>
<keyword evidence="5 10" id="KW-0378">Hydrolase</keyword>
<evidence type="ECO:0000313" key="14">
    <source>
        <dbReference type="EMBL" id="ONH69183.1"/>
    </source>
</evidence>
<dbReference type="GO" id="GO:0110032">
    <property type="term" value="P:positive regulation of G2/MI transition of meiotic cell cycle"/>
    <property type="evidence" value="ECO:0007669"/>
    <property type="project" value="TreeGrafter"/>
</dbReference>
<dbReference type="Proteomes" id="UP000189513">
    <property type="component" value="Unassembled WGS sequence"/>
</dbReference>
<evidence type="ECO:0000256" key="10">
    <source>
        <dbReference type="RuleBase" id="RU368028"/>
    </source>
</evidence>
<keyword evidence="7 10" id="KW-0131">Cell cycle</keyword>
<feature type="region of interest" description="Disordered" evidence="11">
    <location>
        <begin position="556"/>
        <end position="593"/>
    </location>
</feature>
<evidence type="ECO:0000259" key="12">
    <source>
        <dbReference type="PROSITE" id="PS50206"/>
    </source>
</evidence>
<dbReference type="PANTHER" id="PTHR10828">
    <property type="entry name" value="M-PHASE INDUCER PHOSPHATASE DUAL SPECIFICITY PHOSPHATASE CDC25"/>
    <property type="match status" value="1"/>
</dbReference>
<sequence>MNFDSPSKFAHFLGSNSPDSPSFLPKVMTSKPFKKLSRPKPLPLSTTSLNTLFDPSTTKYDSPTSTLAADLSENFHIQEQSVDSVPTPKRSLVFNQPQLLEGISLKNDSTIPDDLSPLMNKQLPMRPPVRHSLLQHESSRASSRTTSNASISSITSISSVSSVEDSLPTSATAPTFPKPTTITKSCSSTTTTSSLPPSSSSRRSLRRAQTSIAGSSSRLYHSLSSSTFDLSRPAKFAPSDDDDDYNDNDTCHYDSNKTGKTNNLMNLDDPDDFPQPNDDDDDDILDKLCVPSPIPERSFDESDPRPGMEGLHKRDCGSPLQKKPVRSKVRRIHSMFYSKKEITDTTNMFGNLMGSPKANDLSLTEEPGCLSNSVLEKSKIEVFHVKNDTIPRITADTLCKILDGQYKDFFADVTIIDCRFEYEYKGGHINGAINVSSQQELEERFLKTRSKNTFEGKKNTLIVFHCEFSSYRGPLMASHLRTCDRNVNQDNYPHLDYPDILILEGGYKSFFDRKPSRCYPQRYVEMNDDKHKNVCEKELDRFRRDLKRASSFNSLSYTSSLSSSTTSTSSRGLHRRTFTSTGMSFGRRPSLKSHTLDFSRSSNDLFNNDQKSTKSATTEVNKPPATLDFAFKFPKEPISLTSMPGSPSDQLEDSKVKVTRKKLSRSFTLNM</sequence>
<feature type="region of interest" description="Disordered" evidence="11">
    <location>
        <begin position="1"/>
        <end position="64"/>
    </location>
</feature>
<dbReference type="PROSITE" id="PS50206">
    <property type="entry name" value="RHODANESE_3"/>
    <property type="match status" value="1"/>
</dbReference>
<dbReference type="InterPro" id="IPR001763">
    <property type="entry name" value="Rhodanese-like_dom"/>
</dbReference>
<feature type="compositionally biased region" description="Acidic residues" evidence="11">
    <location>
        <begin position="268"/>
        <end position="284"/>
    </location>
</feature>
<evidence type="ECO:0000313" key="13">
    <source>
        <dbReference type="EMBL" id="CDR41101.1"/>
    </source>
</evidence>
<dbReference type="OrthoDB" id="26523at2759"/>
<dbReference type="AlphaFoldDB" id="A0A061ATZ5"/>
<evidence type="ECO:0000256" key="8">
    <source>
        <dbReference type="ARBA" id="ARBA00051722"/>
    </source>
</evidence>
<feature type="compositionally biased region" description="Polar residues" evidence="11">
    <location>
        <begin position="602"/>
        <end position="620"/>
    </location>
</feature>
<dbReference type="STRING" id="36022.A0A061ATZ5"/>
<dbReference type="EC" id="3.1.3.48" evidence="2 10"/>
<keyword evidence="4 10" id="KW-0498">Mitosis</keyword>
<reference evidence="15" key="2">
    <citation type="journal article" date="2017" name="Genome Announc.">
        <title>Genome sequences of Cyberlindnera fabianii 65, Pichia kudriavzevii 129, and Saccharomyces cerevisiae 131 isolated from fermented masau fruits in Zimbabwe.</title>
        <authorList>
            <person name="van Rijswijck I.M.H."/>
            <person name="Derks M.F.L."/>
            <person name="Abee T."/>
            <person name="de Ridder D."/>
            <person name="Smid E.J."/>
        </authorList>
    </citation>
    <scope>NUCLEOTIDE SEQUENCE [LARGE SCALE GENOMIC DNA]</scope>
    <source>
        <strain evidence="15">65</strain>
    </source>
</reference>
<feature type="domain" description="Rhodanese" evidence="12">
    <location>
        <begin position="409"/>
        <end position="519"/>
    </location>
</feature>
<dbReference type="GO" id="GO:0004725">
    <property type="term" value="F:protein tyrosine phosphatase activity"/>
    <property type="evidence" value="ECO:0007669"/>
    <property type="project" value="UniProtKB-UniRule"/>
</dbReference>
<comment type="catalytic activity">
    <reaction evidence="8 10">
        <text>O-phospho-L-tyrosyl-[protein] + H2O = L-tyrosyl-[protein] + phosphate</text>
        <dbReference type="Rhea" id="RHEA:10684"/>
        <dbReference type="Rhea" id="RHEA-COMP:10136"/>
        <dbReference type="Rhea" id="RHEA-COMP:20101"/>
        <dbReference type="ChEBI" id="CHEBI:15377"/>
        <dbReference type="ChEBI" id="CHEBI:43474"/>
        <dbReference type="ChEBI" id="CHEBI:46858"/>
        <dbReference type="ChEBI" id="CHEBI:61978"/>
        <dbReference type="EC" id="3.1.3.48"/>
    </reaction>
</comment>
<dbReference type="PRINTS" id="PR00716">
    <property type="entry name" value="MPIPHPHTASE"/>
</dbReference>
<feature type="compositionally biased region" description="Polar residues" evidence="11">
    <location>
        <begin position="50"/>
        <end position="64"/>
    </location>
</feature>
<dbReference type="Pfam" id="PF00581">
    <property type="entry name" value="Rhodanese"/>
    <property type="match status" value="1"/>
</dbReference>
<evidence type="ECO:0000256" key="6">
    <source>
        <dbReference type="ARBA" id="ARBA00022912"/>
    </source>
</evidence>
<evidence type="ECO:0000256" key="5">
    <source>
        <dbReference type="ARBA" id="ARBA00022801"/>
    </source>
</evidence>
<dbReference type="EMBL" id="LK052891">
    <property type="protein sequence ID" value="CDR41101.1"/>
    <property type="molecule type" value="Genomic_DNA"/>
</dbReference>
<feature type="region of interest" description="Disordered" evidence="11">
    <location>
        <begin position="132"/>
        <end position="218"/>
    </location>
</feature>
<name>A0A061ATZ5_CYBFA</name>
<evidence type="ECO:0000313" key="15">
    <source>
        <dbReference type="Proteomes" id="UP000189513"/>
    </source>
</evidence>
<comment type="function">
    <text evidence="10">Tyrosine protein phosphatase which functions as a dosage-dependent inducer of mitotic progression.</text>
</comment>
<dbReference type="SUPFAM" id="SSF52821">
    <property type="entry name" value="Rhodanese/Cell cycle control phosphatase"/>
    <property type="match status" value="1"/>
</dbReference>
<evidence type="ECO:0000256" key="2">
    <source>
        <dbReference type="ARBA" id="ARBA00013064"/>
    </source>
</evidence>
<gene>
    <name evidence="14" type="ORF">BON22_1246</name>
    <name evidence="13" type="ORF">CYFA0S_06e01684g</name>
</gene>
<reference evidence="14" key="3">
    <citation type="submission" date="2017-01" db="EMBL/GenBank/DDBJ databases">
        <authorList>
            <person name="Mah S.A."/>
            <person name="Swanson W.J."/>
            <person name="Moy G.W."/>
            <person name="Vacquier V.D."/>
        </authorList>
    </citation>
    <scope>NUCLEOTIDE SEQUENCE [LARGE SCALE GENOMIC DNA]</scope>
    <source>
        <strain evidence="14">65</strain>
    </source>
</reference>
<dbReference type="EMBL" id="MPUK01000002">
    <property type="protein sequence ID" value="ONH69183.1"/>
    <property type="molecule type" value="Genomic_DNA"/>
</dbReference>
<keyword evidence="6 10" id="KW-0904">Protein phosphatase</keyword>
<dbReference type="GO" id="GO:0051301">
    <property type="term" value="P:cell division"/>
    <property type="evidence" value="ECO:0007669"/>
    <property type="project" value="UniProtKB-UniRule"/>
</dbReference>
<dbReference type="GO" id="GO:0005634">
    <property type="term" value="C:nucleus"/>
    <property type="evidence" value="ECO:0007669"/>
    <property type="project" value="TreeGrafter"/>
</dbReference>
<feature type="region of interest" description="Disordered" evidence="11">
    <location>
        <begin position="602"/>
        <end position="621"/>
    </location>
</feature>
<evidence type="ECO:0000256" key="3">
    <source>
        <dbReference type="ARBA" id="ARBA00022618"/>
    </source>
</evidence>
<organism evidence="13">
    <name type="scientific">Cyberlindnera fabianii</name>
    <name type="common">Yeast</name>
    <name type="synonym">Hansenula fabianii</name>
    <dbReference type="NCBI Taxonomy" id="36022"/>
    <lineage>
        <taxon>Eukaryota</taxon>
        <taxon>Fungi</taxon>
        <taxon>Dikarya</taxon>
        <taxon>Ascomycota</taxon>
        <taxon>Saccharomycotina</taxon>
        <taxon>Saccharomycetes</taxon>
        <taxon>Phaffomycetales</taxon>
        <taxon>Phaffomycetaceae</taxon>
        <taxon>Cyberlindnera</taxon>
    </lineage>
</organism>
<protein>
    <recommendedName>
        <fullName evidence="9 10">M-phase inducer phosphatase</fullName>
        <ecNumber evidence="2 10">3.1.3.48</ecNumber>
    </recommendedName>
</protein>
<dbReference type="GO" id="GO:0010971">
    <property type="term" value="P:positive regulation of G2/M transition of mitotic cell cycle"/>
    <property type="evidence" value="ECO:0007669"/>
    <property type="project" value="TreeGrafter"/>
</dbReference>
<dbReference type="VEuPathDB" id="FungiDB:BON22_1246"/>
<feature type="compositionally biased region" description="Low complexity" evidence="11">
    <location>
        <begin position="556"/>
        <end position="570"/>
    </location>
</feature>
<dbReference type="CDD" id="cd01530">
    <property type="entry name" value="Cdc25"/>
    <property type="match status" value="1"/>
</dbReference>
<evidence type="ECO:0000256" key="1">
    <source>
        <dbReference type="ARBA" id="ARBA00011065"/>
    </source>
</evidence>
<dbReference type="GO" id="GO:0000086">
    <property type="term" value="P:G2/M transition of mitotic cell cycle"/>
    <property type="evidence" value="ECO:0007669"/>
    <property type="project" value="TreeGrafter"/>
</dbReference>